<dbReference type="PANTHER" id="PTHR46541:SF1">
    <property type="entry name" value="ZINC FINGER PROTEIN AEBP2"/>
    <property type="match status" value="1"/>
</dbReference>
<dbReference type="Pfam" id="PF26014">
    <property type="entry name" value="SH3_AEBP2_C"/>
    <property type="match status" value="1"/>
</dbReference>
<accession>A0AAV6YJC6</accession>
<evidence type="ECO:0000259" key="11">
    <source>
        <dbReference type="Pfam" id="PF26014"/>
    </source>
</evidence>
<feature type="domain" description="AEBP2-like C-terminal SH3" evidence="11">
    <location>
        <begin position="46"/>
        <end position="109"/>
    </location>
</feature>
<evidence type="ECO:0000313" key="13">
    <source>
        <dbReference type="Proteomes" id="UP000824782"/>
    </source>
</evidence>
<evidence type="ECO:0000256" key="3">
    <source>
        <dbReference type="ARBA" id="ARBA00022723"/>
    </source>
</evidence>
<dbReference type="AlphaFoldDB" id="A0AAV6YJC6"/>
<proteinExistence type="predicted"/>
<feature type="signal peptide" evidence="10">
    <location>
        <begin position="1"/>
        <end position="21"/>
    </location>
</feature>
<keyword evidence="10" id="KW-0732">Signal</keyword>
<organism evidence="12 13">
    <name type="scientific">Engystomops pustulosus</name>
    <name type="common">Tungara frog</name>
    <name type="synonym">Physalaemus pustulosus</name>
    <dbReference type="NCBI Taxonomy" id="76066"/>
    <lineage>
        <taxon>Eukaryota</taxon>
        <taxon>Metazoa</taxon>
        <taxon>Chordata</taxon>
        <taxon>Craniata</taxon>
        <taxon>Vertebrata</taxon>
        <taxon>Euteleostomi</taxon>
        <taxon>Amphibia</taxon>
        <taxon>Batrachia</taxon>
        <taxon>Anura</taxon>
        <taxon>Neobatrachia</taxon>
        <taxon>Hyloidea</taxon>
        <taxon>Leptodactylidae</taxon>
        <taxon>Leiuperinae</taxon>
        <taxon>Engystomops</taxon>
    </lineage>
</organism>
<evidence type="ECO:0000256" key="7">
    <source>
        <dbReference type="ARBA" id="ARBA00023015"/>
    </source>
</evidence>
<evidence type="ECO:0000256" key="10">
    <source>
        <dbReference type="SAM" id="SignalP"/>
    </source>
</evidence>
<keyword evidence="8" id="KW-0804">Transcription</keyword>
<evidence type="ECO:0000256" key="9">
    <source>
        <dbReference type="ARBA" id="ARBA00023242"/>
    </source>
</evidence>
<keyword evidence="2" id="KW-0678">Repressor</keyword>
<sequence>MPLSVVCMWAELVLWQYPCRSLWYMWEEPVLKVFPCRSRCYVGGASRPHDFFDAQTLEAIRHRAICFNLSAQIDSLGNGHSVVFHSTVIAKRKEESGKVKLLLHWTPEDM</sequence>
<keyword evidence="5" id="KW-0863">Zinc-finger</keyword>
<keyword evidence="7" id="KW-0805">Transcription regulation</keyword>
<dbReference type="GO" id="GO:0008270">
    <property type="term" value="F:zinc ion binding"/>
    <property type="evidence" value="ECO:0007669"/>
    <property type="project" value="UniProtKB-KW"/>
</dbReference>
<dbReference type="InterPro" id="IPR052130">
    <property type="entry name" value="AEBP2/jing_C2H2-ZnF"/>
</dbReference>
<gene>
    <name evidence="12" type="ORF">GDO81_030204</name>
</gene>
<keyword evidence="13" id="KW-1185">Reference proteome</keyword>
<name>A0AAV6YJC6_ENGPU</name>
<comment type="caution">
    <text evidence="12">The sequence shown here is derived from an EMBL/GenBank/DDBJ whole genome shotgun (WGS) entry which is preliminary data.</text>
</comment>
<keyword evidence="4" id="KW-0677">Repeat</keyword>
<dbReference type="EMBL" id="WNYA01089535">
    <property type="protein sequence ID" value="KAG8534825.1"/>
    <property type="molecule type" value="Genomic_DNA"/>
</dbReference>
<reference evidence="12" key="1">
    <citation type="thesis" date="2020" institute="ProQuest LLC" country="789 East Eisenhower Parkway, Ann Arbor, MI, USA">
        <title>Comparative Genomics and Chromosome Evolution.</title>
        <authorList>
            <person name="Mudd A.B."/>
        </authorList>
    </citation>
    <scope>NUCLEOTIDE SEQUENCE</scope>
    <source>
        <strain evidence="12">237g6f4</strain>
        <tissue evidence="12">Blood</tissue>
    </source>
</reference>
<keyword evidence="6" id="KW-0862">Zinc</keyword>
<evidence type="ECO:0000256" key="2">
    <source>
        <dbReference type="ARBA" id="ARBA00022491"/>
    </source>
</evidence>
<keyword evidence="9" id="KW-0539">Nucleus</keyword>
<evidence type="ECO:0000313" key="12">
    <source>
        <dbReference type="EMBL" id="KAG8534825.1"/>
    </source>
</evidence>
<comment type="subcellular location">
    <subcellularLocation>
        <location evidence="1">Nucleus</location>
    </subcellularLocation>
</comment>
<protein>
    <recommendedName>
        <fullName evidence="11">AEBP2-like C-terminal SH3 domain-containing protein</fullName>
    </recommendedName>
</protein>
<dbReference type="Proteomes" id="UP000824782">
    <property type="component" value="Unassembled WGS sequence"/>
</dbReference>
<dbReference type="InterPro" id="IPR059034">
    <property type="entry name" value="SH3_AEBP2_C"/>
</dbReference>
<evidence type="ECO:0000256" key="1">
    <source>
        <dbReference type="ARBA" id="ARBA00004123"/>
    </source>
</evidence>
<evidence type="ECO:0000256" key="4">
    <source>
        <dbReference type="ARBA" id="ARBA00022737"/>
    </source>
</evidence>
<evidence type="ECO:0000256" key="8">
    <source>
        <dbReference type="ARBA" id="ARBA00023163"/>
    </source>
</evidence>
<evidence type="ECO:0000256" key="6">
    <source>
        <dbReference type="ARBA" id="ARBA00022833"/>
    </source>
</evidence>
<dbReference type="GO" id="GO:0035098">
    <property type="term" value="C:ESC/E(Z) complex"/>
    <property type="evidence" value="ECO:0007669"/>
    <property type="project" value="TreeGrafter"/>
</dbReference>
<dbReference type="GO" id="GO:0006357">
    <property type="term" value="P:regulation of transcription by RNA polymerase II"/>
    <property type="evidence" value="ECO:0007669"/>
    <property type="project" value="TreeGrafter"/>
</dbReference>
<feature type="chain" id="PRO_5043742386" description="AEBP2-like C-terminal SH3 domain-containing protein" evidence="10">
    <location>
        <begin position="22"/>
        <end position="110"/>
    </location>
</feature>
<evidence type="ECO:0000256" key="5">
    <source>
        <dbReference type="ARBA" id="ARBA00022771"/>
    </source>
</evidence>
<keyword evidence="3" id="KW-0479">Metal-binding</keyword>
<dbReference type="PANTHER" id="PTHR46541">
    <property type="entry name" value="ZINC FINGER PROTEIN AEBP2"/>
    <property type="match status" value="1"/>
</dbReference>